<keyword evidence="2" id="KW-1185">Reference proteome</keyword>
<sequence length="145" mass="16060">MEKVLRALARSTKVGILQHLKKLNLKIIANATKPNQTSPSNGSDVLGRQSYRWPAVRIVGITFSLEPLVVDIWNGLSTRAVNAVSLNSFKAIIDRETAKALNGPGAILAMIFYDSEDNLIFRSCKISIEIVVQILANLKKKNLFR</sequence>
<protein>
    <submittedName>
        <fullName evidence="1">Uncharacterized protein</fullName>
    </submittedName>
</protein>
<name>A0A3M7T1L2_BRAPC</name>
<evidence type="ECO:0000313" key="2">
    <source>
        <dbReference type="Proteomes" id="UP000276133"/>
    </source>
</evidence>
<comment type="caution">
    <text evidence="1">The sequence shown here is derived from an EMBL/GenBank/DDBJ whole genome shotgun (WGS) entry which is preliminary data.</text>
</comment>
<organism evidence="1 2">
    <name type="scientific">Brachionus plicatilis</name>
    <name type="common">Marine rotifer</name>
    <name type="synonym">Brachionus muelleri</name>
    <dbReference type="NCBI Taxonomy" id="10195"/>
    <lineage>
        <taxon>Eukaryota</taxon>
        <taxon>Metazoa</taxon>
        <taxon>Spiralia</taxon>
        <taxon>Gnathifera</taxon>
        <taxon>Rotifera</taxon>
        <taxon>Eurotatoria</taxon>
        <taxon>Monogononta</taxon>
        <taxon>Pseudotrocha</taxon>
        <taxon>Ploima</taxon>
        <taxon>Brachionidae</taxon>
        <taxon>Brachionus</taxon>
    </lineage>
</organism>
<dbReference type="Proteomes" id="UP000276133">
    <property type="component" value="Unassembled WGS sequence"/>
</dbReference>
<proteinExistence type="predicted"/>
<dbReference type="AlphaFoldDB" id="A0A3M7T1L2"/>
<reference evidence="1 2" key="1">
    <citation type="journal article" date="2018" name="Sci. Rep.">
        <title>Genomic signatures of local adaptation to the degree of environmental predictability in rotifers.</title>
        <authorList>
            <person name="Franch-Gras L."/>
            <person name="Hahn C."/>
            <person name="Garcia-Roger E.M."/>
            <person name="Carmona M.J."/>
            <person name="Serra M."/>
            <person name="Gomez A."/>
        </authorList>
    </citation>
    <scope>NUCLEOTIDE SEQUENCE [LARGE SCALE GENOMIC DNA]</scope>
    <source>
        <strain evidence="1">HYR1</strain>
    </source>
</reference>
<accession>A0A3M7T1L2</accession>
<dbReference type="EMBL" id="REGN01000472">
    <property type="protein sequence ID" value="RNA41720.1"/>
    <property type="molecule type" value="Genomic_DNA"/>
</dbReference>
<gene>
    <name evidence="1" type="ORF">BpHYR1_040516</name>
</gene>
<evidence type="ECO:0000313" key="1">
    <source>
        <dbReference type="EMBL" id="RNA41720.1"/>
    </source>
</evidence>